<dbReference type="SUPFAM" id="SSF53041">
    <property type="entry name" value="Resolvase-like"/>
    <property type="match status" value="1"/>
</dbReference>
<evidence type="ECO:0000256" key="1">
    <source>
        <dbReference type="ARBA" id="ARBA00023125"/>
    </source>
</evidence>
<dbReference type="GO" id="GO:0003677">
    <property type="term" value="F:DNA binding"/>
    <property type="evidence" value="ECO:0007669"/>
    <property type="project" value="UniProtKB-KW"/>
</dbReference>
<dbReference type="CDD" id="cd00338">
    <property type="entry name" value="Ser_Recombinase"/>
    <property type="match status" value="1"/>
</dbReference>
<proteinExistence type="predicted"/>
<feature type="domain" description="Resolvase/invertase-type recombinase catalytic" evidence="3">
    <location>
        <begin position="17"/>
        <end position="163"/>
    </location>
</feature>
<evidence type="ECO:0000313" key="5">
    <source>
        <dbReference type="Proteomes" id="UP000471293"/>
    </source>
</evidence>
<dbReference type="AlphaFoldDB" id="A0A6N9UFW9"/>
<dbReference type="InterPro" id="IPR036162">
    <property type="entry name" value="Resolvase-like_N_sf"/>
</dbReference>
<comment type="caution">
    <text evidence="4">The sequence shown here is derived from an EMBL/GenBank/DDBJ whole genome shotgun (WGS) entry which is preliminary data.</text>
</comment>
<keyword evidence="1" id="KW-0238">DNA-binding</keyword>
<evidence type="ECO:0000313" key="4">
    <source>
        <dbReference type="EMBL" id="NEA19855.1"/>
    </source>
</evidence>
<accession>A0A6N9UFW9</accession>
<protein>
    <submittedName>
        <fullName evidence="4">Recombinase family protein</fullName>
    </submittedName>
</protein>
<name>A0A6N9UFW9_STRHA</name>
<dbReference type="PANTHER" id="PTHR30461">
    <property type="entry name" value="DNA-INVERTASE FROM LAMBDOID PROPHAGE"/>
    <property type="match status" value="1"/>
</dbReference>
<organism evidence="4 5">
    <name type="scientific">Streptomyces halstedii</name>
    <dbReference type="NCBI Taxonomy" id="1944"/>
    <lineage>
        <taxon>Bacteria</taxon>
        <taxon>Bacillati</taxon>
        <taxon>Actinomycetota</taxon>
        <taxon>Actinomycetes</taxon>
        <taxon>Kitasatosporales</taxon>
        <taxon>Streptomycetaceae</taxon>
        <taxon>Streptomyces</taxon>
    </lineage>
</organism>
<dbReference type="InterPro" id="IPR011109">
    <property type="entry name" value="DNA_bind_recombinase_dom"/>
</dbReference>
<evidence type="ECO:0000256" key="2">
    <source>
        <dbReference type="ARBA" id="ARBA00023172"/>
    </source>
</evidence>
<evidence type="ECO:0000259" key="3">
    <source>
        <dbReference type="SMART" id="SM00857"/>
    </source>
</evidence>
<gene>
    <name evidence="4" type="ORF">G3I29_31260</name>
</gene>
<dbReference type="Gene3D" id="3.90.1750.20">
    <property type="entry name" value="Putative Large Serine Recombinase, Chain B, Domain 2"/>
    <property type="match status" value="1"/>
</dbReference>
<dbReference type="Gene3D" id="3.40.50.1390">
    <property type="entry name" value="Resolvase, N-terminal catalytic domain"/>
    <property type="match status" value="1"/>
</dbReference>
<dbReference type="Proteomes" id="UP000471293">
    <property type="component" value="Unassembled WGS sequence"/>
</dbReference>
<keyword evidence="2" id="KW-0233">DNA recombination</keyword>
<dbReference type="GO" id="GO:0000150">
    <property type="term" value="F:DNA strand exchange activity"/>
    <property type="evidence" value="ECO:0007669"/>
    <property type="project" value="InterPro"/>
</dbReference>
<dbReference type="InterPro" id="IPR050639">
    <property type="entry name" value="SSR_resolvase"/>
</dbReference>
<dbReference type="InterPro" id="IPR038109">
    <property type="entry name" value="DNA_bind_recomb_sf"/>
</dbReference>
<dbReference type="EMBL" id="JAAGLQ010000648">
    <property type="protein sequence ID" value="NEA19855.1"/>
    <property type="molecule type" value="Genomic_DNA"/>
</dbReference>
<dbReference type="Pfam" id="PF00239">
    <property type="entry name" value="Resolvase"/>
    <property type="match status" value="1"/>
</dbReference>
<sequence>MPATLQGSPSEEEGEPWLGYIRVSTWKEEKISPELQETAIRAWAARTGKRLLEPLIIDLDMTGRNFKRRIMGGIKRVEAGEARGIAVWKYSRFGRTRDGVPLNLKRLEDAGGQLVSATEEADARTATGRLQRGILFEFAAYESDVRGEQWKETHDYRRYKLHLPACGKRRFGYIWTPRRVPDPTSPTGFRLQEETYKADPVTGPVMADAYRAYVDGSAFYALVANLNDAGHRTLRGGVWTVQTLIRYMDSGFCAGLLRIHDPACHCPPEKRSNCSAPHLFIPGAQEELIDAELWQLYRERREQIKKTPPRARRALYPLTNLVRCGGCRGTAPVQSAQRLRNGQLTNVQGYSYACGKRGTTGTKGCPGVWAVRTLIEDQVRTWLRDEVAEEVDATPAIPVQRAPEADLRVAAALERARLEAEATKLASGLTNLRAQRALDPDEFGPGEYEAIRDKIRAQQTANRTAMERVATIESTPVRSDYALLMIGLLDAWEDMNEAERNGLLRQLVRRVVLVRTEGAATIAVHPAWEPDPWATPIK</sequence>
<dbReference type="PANTHER" id="PTHR30461:SF2">
    <property type="entry name" value="SERINE RECOMBINASE PINE-RELATED"/>
    <property type="match status" value="1"/>
</dbReference>
<dbReference type="InterPro" id="IPR006119">
    <property type="entry name" value="Resolv_N"/>
</dbReference>
<dbReference type="SMART" id="SM00857">
    <property type="entry name" value="Resolvase"/>
    <property type="match status" value="1"/>
</dbReference>
<dbReference type="Pfam" id="PF07508">
    <property type="entry name" value="Recombinase"/>
    <property type="match status" value="1"/>
</dbReference>
<reference evidence="4 5" key="1">
    <citation type="submission" date="2020-01" db="EMBL/GenBank/DDBJ databases">
        <title>Insect and environment-associated Actinomycetes.</title>
        <authorList>
            <person name="Currrie C."/>
            <person name="Chevrette M."/>
            <person name="Carlson C."/>
            <person name="Stubbendieck R."/>
            <person name="Wendt-Pienkowski E."/>
        </authorList>
    </citation>
    <scope>NUCLEOTIDE SEQUENCE [LARGE SCALE GENOMIC DNA]</scope>
    <source>
        <strain evidence="4 5">SID11342</strain>
    </source>
</reference>